<keyword evidence="2" id="KW-0472">Membrane</keyword>
<dbReference type="Gene3D" id="2.40.170.20">
    <property type="entry name" value="TonB-dependent receptor, beta-barrel domain"/>
    <property type="match status" value="1"/>
</dbReference>
<protein>
    <submittedName>
        <fullName evidence="5">TonB-dependent receptor</fullName>
    </submittedName>
</protein>
<name>J4V2G7_9GAMM</name>
<sequence length="290" mass="32623">MQRVTEGNPDLQPEYGENESLGLVLEPIDNLIITLDKWSIETEDTVGIFGMTNAILLDTLLRVQGGANECTGNPNVIRNPVPTDAVTWPSNLCPAGLVQQVLDYYVNTDTRLIEGMDTSIVYSLDTQYGDFEFKFVNVHYDTKNQEAGGDALLLSEAGQPGGVLEGSAPVRGVDDLLGLNGSIEDKYTMKMSWRKGPYEVLVSGTQWGEFFESAHVETINDVREMWVVDSMTMLNLTLGYKFDNDLRVRLQVKNLEDERAPLADETFSMYWGDLHTDFGRNYNIEFYKKF</sequence>
<dbReference type="GO" id="GO:0009279">
    <property type="term" value="C:cell outer membrane"/>
    <property type="evidence" value="ECO:0007669"/>
    <property type="project" value="UniProtKB-SubCell"/>
</dbReference>
<dbReference type="Proteomes" id="UP000010116">
    <property type="component" value="Unassembled WGS sequence"/>
</dbReference>
<accession>J4V2G7</accession>
<evidence type="ECO:0000256" key="3">
    <source>
        <dbReference type="ARBA" id="ARBA00023237"/>
    </source>
</evidence>
<dbReference type="PANTHER" id="PTHR47234">
    <property type="match status" value="1"/>
</dbReference>
<proteinExistence type="predicted"/>
<dbReference type="InterPro" id="IPR000531">
    <property type="entry name" value="Beta-barrel_TonB"/>
</dbReference>
<dbReference type="PANTHER" id="PTHR47234:SF2">
    <property type="entry name" value="TONB-DEPENDENT RECEPTOR"/>
    <property type="match status" value="1"/>
</dbReference>
<evidence type="ECO:0000256" key="2">
    <source>
        <dbReference type="ARBA" id="ARBA00023136"/>
    </source>
</evidence>
<keyword evidence="3" id="KW-0998">Cell outer membrane</keyword>
<dbReference type="Pfam" id="PF00593">
    <property type="entry name" value="TonB_dep_Rec_b-barrel"/>
    <property type="match status" value="1"/>
</dbReference>
<dbReference type="HOGENOM" id="CLU_959401_0_0_6"/>
<dbReference type="InterPro" id="IPR036942">
    <property type="entry name" value="Beta-barrel_TonB_sf"/>
</dbReference>
<evidence type="ECO:0000259" key="4">
    <source>
        <dbReference type="Pfam" id="PF00593"/>
    </source>
</evidence>
<organism evidence="5 6">
    <name type="scientific">SAR86 cluster bacterium SAR86B</name>
    <dbReference type="NCBI Taxonomy" id="1123867"/>
    <lineage>
        <taxon>Bacteria</taxon>
        <taxon>Pseudomonadati</taxon>
        <taxon>Pseudomonadota</taxon>
        <taxon>Gammaproteobacteria</taxon>
        <taxon>SAR86 cluster</taxon>
    </lineage>
</organism>
<feature type="domain" description="TonB-dependent receptor-like beta-barrel" evidence="4">
    <location>
        <begin position="5"/>
        <end position="255"/>
    </location>
</feature>
<evidence type="ECO:0000313" key="6">
    <source>
        <dbReference type="Proteomes" id="UP000010116"/>
    </source>
</evidence>
<dbReference type="AlphaFoldDB" id="J4V2G7"/>
<gene>
    <name evidence="5" type="ORF">NT02SARS_1481</name>
</gene>
<dbReference type="EMBL" id="JH611189">
    <property type="protein sequence ID" value="EJP72732.1"/>
    <property type="molecule type" value="Genomic_DNA"/>
</dbReference>
<comment type="subcellular location">
    <subcellularLocation>
        <location evidence="1">Cell outer membrane</location>
    </subcellularLocation>
</comment>
<dbReference type="SUPFAM" id="SSF56935">
    <property type="entry name" value="Porins"/>
    <property type="match status" value="1"/>
</dbReference>
<keyword evidence="5" id="KW-0675">Receptor</keyword>
<reference evidence="5 6" key="1">
    <citation type="journal article" date="2012" name="ISME J.">
        <title>Genomic insights to SAR86, an abundant and uncultivated marine bacterial lineage.</title>
        <authorList>
            <person name="Dupont C.L."/>
            <person name="Rusch D.B."/>
            <person name="Yooseph S."/>
            <person name="Lombardo M.J."/>
            <person name="Richter R.A."/>
            <person name="Valas R."/>
            <person name="Novotny M."/>
            <person name="Yee-Greenbaum J."/>
            <person name="Selengut J.D."/>
            <person name="Haft D.H."/>
            <person name="Halpern A.L."/>
            <person name="Lasken R.S."/>
            <person name="Nealson K."/>
            <person name="Friedman R."/>
            <person name="Venter J.C."/>
        </authorList>
    </citation>
    <scope>NUCLEOTIDE SEQUENCE [LARGE SCALE GENOMIC DNA]</scope>
</reference>
<evidence type="ECO:0000256" key="1">
    <source>
        <dbReference type="ARBA" id="ARBA00004442"/>
    </source>
</evidence>
<evidence type="ECO:0000313" key="5">
    <source>
        <dbReference type="EMBL" id="EJP72732.1"/>
    </source>
</evidence>